<dbReference type="FunFam" id="2.30.30.280:FF:000001">
    <property type="entry name" value="tRNA-specific 2-thiouridylase MnmA"/>
    <property type="match status" value="1"/>
</dbReference>
<dbReference type="STRING" id="1548547.BA177_08895"/>
<dbReference type="Pfam" id="PF20258">
    <property type="entry name" value="tRNA_Me_trans_C"/>
    <property type="match status" value="1"/>
</dbReference>
<accession>A0A193LKN2</accession>
<dbReference type="GO" id="GO:0103016">
    <property type="term" value="F:tRNA-uridine 2-sulfurtransferase activity"/>
    <property type="evidence" value="ECO:0007669"/>
    <property type="project" value="UniProtKB-EC"/>
</dbReference>
<evidence type="ECO:0000256" key="14">
    <source>
        <dbReference type="HAMAP-Rule" id="MF_00144"/>
    </source>
</evidence>
<organism evidence="17 18">
    <name type="scientific">Woeseia oceani</name>
    <dbReference type="NCBI Taxonomy" id="1548547"/>
    <lineage>
        <taxon>Bacteria</taxon>
        <taxon>Pseudomonadati</taxon>
        <taxon>Pseudomonadota</taxon>
        <taxon>Gammaproteobacteria</taxon>
        <taxon>Woeseiales</taxon>
        <taxon>Woeseiaceae</taxon>
        <taxon>Woeseia</taxon>
    </lineage>
</organism>
<evidence type="ECO:0000256" key="5">
    <source>
        <dbReference type="ARBA" id="ARBA00022490"/>
    </source>
</evidence>
<feature type="region of interest" description="Interaction with tRNA" evidence="14">
    <location>
        <begin position="151"/>
        <end position="153"/>
    </location>
</feature>
<feature type="region of interest" description="Interaction with tRNA" evidence="14">
    <location>
        <begin position="315"/>
        <end position="316"/>
    </location>
</feature>
<dbReference type="NCBIfam" id="TIGR00420">
    <property type="entry name" value="trmU"/>
    <property type="match status" value="1"/>
</dbReference>
<dbReference type="Proteomes" id="UP000092695">
    <property type="component" value="Chromosome"/>
</dbReference>
<dbReference type="Pfam" id="PF20259">
    <property type="entry name" value="tRNA_Me_trans_M"/>
    <property type="match status" value="1"/>
</dbReference>
<comment type="function">
    <text evidence="14">Catalyzes the 2-thiolation of uridine at the wobble position (U34) of tRNA, leading to the formation of s(2)U34.</text>
</comment>
<dbReference type="PANTHER" id="PTHR11933:SF5">
    <property type="entry name" value="MITOCHONDRIAL TRNA-SPECIFIC 2-THIOURIDYLASE 1"/>
    <property type="match status" value="1"/>
</dbReference>
<reference evidence="17 18" key="1">
    <citation type="submission" date="2016-06" db="EMBL/GenBank/DDBJ databases">
        <title>Complete genome sequence of a deep-branching marine Gamma Proteobacterium Woeseia oceani type strain XK5.</title>
        <authorList>
            <person name="Mu D."/>
            <person name="Du Z."/>
        </authorList>
    </citation>
    <scope>NUCLEOTIDE SEQUENCE [LARGE SCALE GENOMIC DNA]</scope>
    <source>
        <strain evidence="17 18">XK5</strain>
    </source>
</reference>
<comment type="subcellular location">
    <subcellularLocation>
        <location evidence="1 14">Cytoplasm</location>
    </subcellularLocation>
</comment>
<feature type="site" description="Interaction with tRNA" evidence="14">
    <location>
        <position position="348"/>
    </location>
</feature>
<evidence type="ECO:0000259" key="16">
    <source>
        <dbReference type="Pfam" id="PF20259"/>
    </source>
</evidence>
<dbReference type="CDD" id="cd01998">
    <property type="entry name" value="MnmA_TRMU-like"/>
    <property type="match status" value="1"/>
</dbReference>
<sequence length="375" mass="40539">MNISPHNLDGQAVVVGLSGGVDSAVTALLLQQAGAKVQALHMTNWEDDDGFCTAADDLQDARAVCEQLDIPLHHVNFAAEYRERVFAAFLDDYRAGRTPNPDVLCNREIKFGVFREYASRLGGDWLATGHYARVRCESGRTQLLKGIDANKDQSYFLHAVQQDALAKAVFPLGELNKAAVRRIARDAGLNIHDKKDSTGICFIGERPFREFLSTFLPAQPGKIVSADGEPLGEHQGLMYHTLGQRQGLGIGGRRNAGGDPWYVAAKNLAANELIVVQGEHPLLYSAGVLASNTSWIAGEAPAGLTGGLRCQCKVRYRQDDQACTVTQSAHGRLEVRFDSPQRAVAPGQYVVFYTADLCLGGAVIDHTLPADALAA</sequence>
<feature type="domain" description="tRNA-specific 2-thiouridylase MnmA-like central" evidence="16">
    <location>
        <begin position="210"/>
        <end position="277"/>
    </location>
</feature>
<dbReference type="InterPro" id="IPR023382">
    <property type="entry name" value="MnmA-like_central_sf"/>
</dbReference>
<feature type="region of interest" description="Interaction with target base in tRNA" evidence="14">
    <location>
        <begin position="100"/>
        <end position="102"/>
    </location>
</feature>
<dbReference type="InterPro" id="IPR014729">
    <property type="entry name" value="Rossmann-like_a/b/a_fold"/>
</dbReference>
<feature type="active site" description="Cysteine persulfide intermediate" evidence="14">
    <location>
        <position position="201"/>
    </location>
</feature>
<evidence type="ECO:0000256" key="9">
    <source>
        <dbReference type="ARBA" id="ARBA00022741"/>
    </source>
</evidence>
<comment type="catalytic activity">
    <reaction evidence="13 14">
        <text>S-sulfanyl-L-cysteinyl-[protein] + uridine(34) in tRNA + AH2 + ATP = 2-thiouridine(34) in tRNA + L-cysteinyl-[protein] + A + AMP + diphosphate + H(+)</text>
        <dbReference type="Rhea" id="RHEA:47032"/>
        <dbReference type="Rhea" id="RHEA-COMP:10131"/>
        <dbReference type="Rhea" id="RHEA-COMP:11726"/>
        <dbReference type="Rhea" id="RHEA-COMP:11727"/>
        <dbReference type="Rhea" id="RHEA-COMP:11728"/>
        <dbReference type="ChEBI" id="CHEBI:13193"/>
        <dbReference type="ChEBI" id="CHEBI:15378"/>
        <dbReference type="ChEBI" id="CHEBI:17499"/>
        <dbReference type="ChEBI" id="CHEBI:29950"/>
        <dbReference type="ChEBI" id="CHEBI:30616"/>
        <dbReference type="ChEBI" id="CHEBI:33019"/>
        <dbReference type="ChEBI" id="CHEBI:61963"/>
        <dbReference type="ChEBI" id="CHEBI:65315"/>
        <dbReference type="ChEBI" id="CHEBI:87170"/>
        <dbReference type="ChEBI" id="CHEBI:456215"/>
        <dbReference type="EC" id="2.8.1.13"/>
    </reaction>
</comment>
<dbReference type="EMBL" id="CP016268">
    <property type="protein sequence ID" value="ANO53120.1"/>
    <property type="molecule type" value="Genomic_DNA"/>
</dbReference>
<keyword evidence="10 14" id="KW-0067">ATP-binding</keyword>
<evidence type="ECO:0000256" key="7">
    <source>
        <dbReference type="ARBA" id="ARBA00022679"/>
    </source>
</evidence>
<feature type="binding site" evidence="14">
    <location>
        <position position="129"/>
    </location>
    <ligand>
        <name>ATP</name>
        <dbReference type="ChEBI" id="CHEBI:30616"/>
    </ligand>
</feature>
<dbReference type="HAMAP" id="MF_00144">
    <property type="entry name" value="tRNA_thiouridyl_MnmA"/>
    <property type="match status" value="1"/>
</dbReference>
<evidence type="ECO:0000259" key="15">
    <source>
        <dbReference type="Pfam" id="PF20258"/>
    </source>
</evidence>
<comment type="similarity">
    <text evidence="2 14">Belongs to the MnmA/TRMU family.</text>
</comment>
<evidence type="ECO:0000256" key="8">
    <source>
        <dbReference type="ARBA" id="ARBA00022694"/>
    </source>
</evidence>
<evidence type="ECO:0000256" key="13">
    <source>
        <dbReference type="ARBA" id="ARBA00051542"/>
    </source>
</evidence>
<dbReference type="InterPro" id="IPR004506">
    <property type="entry name" value="MnmA-like"/>
</dbReference>
<dbReference type="Pfam" id="PF03054">
    <property type="entry name" value="tRNA_Me_trans"/>
    <property type="match status" value="1"/>
</dbReference>
<dbReference type="Gene3D" id="2.40.30.10">
    <property type="entry name" value="Translation factors"/>
    <property type="match status" value="1"/>
</dbReference>
<dbReference type="GO" id="GO:0002143">
    <property type="term" value="P:tRNA wobble position uridine thiolation"/>
    <property type="evidence" value="ECO:0007669"/>
    <property type="project" value="TreeGrafter"/>
</dbReference>
<dbReference type="RefSeq" id="WP_068619145.1">
    <property type="nucleotide sequence ID" value="NZ_CP016268.1"/>
</dbReference>
<keyword evidence="5 14" id="KW-0963">Cytoplasm</keyword>
<dbReference type="GO" id="GO:0000049">
    <property type="term" value="F:tRNA binding"/>
    <property type="evidence" value="ECO:0007669"/>
    <property type="project" value="UniProtKB-KW"/>
</dbReference>
<dbReference type="FunFam" id="2.40.30.10:FF:000023">
    <property type="entry name" value="tRNA-specific 2-thiouridylase MnmA"/>
    <property type="match status" value="1"/>
</dbReference>
<feature type="binding site" evidence="14">
    <location>
        <begin position="16"/>
        <end position="23"/>
    </location>
    <ligand>
        <name>ATP</name>
        <dbReference type="ChEBI" id="CHEBI:30616"/>
    </ligand>
</feature>
<dbReference type="SUPFAM" id="SSF52402">
    <property type="entry name" value="Adenine nucleotide alpha hydrolases-like"/>
    <property type="match status" value="1"/>
</dbReference>
<protein>
    <recommendedName>
        <fullName evidence="4 14">tRNA-specific 2-thiouridylase MnmA</fullName>
        <ecNumber evidence="3 14">2.8.1.13</ecNumber>
    </recommendedName>
</protein>
<evidence type="ECO:0000256" key="11">
    <source>
        <dbReference type="ARBA" id="ARBA00022884"/>
    </source>
</evidence>
<dbReference type="NCBIfam" id="NF001138">
    <property type="entry name" value="PRK00143.1"/>
    <property type="match status" value="1"/>
</dbReference>
<dbReference type="Gene3D" id="3.40.50.620">
    <property type="entry name" value="HUPs"/>
    <property type="match status" value="1"/>
</dbReference>
<dbReference type="PANTHER" id="PTHR11933">
    <property type="entry name" value="TRNA 5-METHYLAMINOMETHYL-2-THIOURIDYLATE -METHYLTRANSFERASE"/>
    <property type="match status" value="1"/>
</dbReference>
<evidence type="ECO:0000256" key="2">
    <source>
        <dbReference type="ARBA" id="ARBA00006191"/>
    </source>
</evidence>
<keyword evidence="18" id="KW-1185">Reference proteome</keyword>
<dbReference type="GO" id="GO:0005524">
    <property type="term" value="F:ATP binding"/>
    <property type="evidence" value="ECO:0007669"/>
    <property type="project" value="UniProtKB-KW"/>
</dbReference>
<evidence type="ECO:0000256" key="3">
    <source>
        <dbReference type="ARBA" id="ARBA00011949"/>
    </source>
</evidence>
<dbReference type="GO" id="GO:0005737">
    <property type="term" value="C:cytoplasm"/>
    <property type="evidence" value="ECO:0007669"/>
    <property type="project" value="UniProtKB-SubCell"/>
</dbReference>
<evidence type="ECO:0000313" key="18">
    <source>
        <dbReference type="Proteomes" id="UP000092695"/>
    </source>
</evidence>
<dbReference type="InterPro" id="IPR046885">
    <property type="entry name" value="MnmA-like_C"/>
</dbReference>
<evidence type="ECO:0000256" key="1">
    <source>
        <dbReference type="ARBA" id="ARBA00004496"/>
    </source>
</evidence>
<evidence type="ECO:0000256" key="12">
    <source>
        <dbReference type="ARBA" id="ARBA00023157"/>
    </source>
</evidence>
<feature type="site" description="Interaction with tRNA" evidence="14">
    <location>
        <position position="130"/>
    </location>
</feature>
<evidence type="ECO:0000313" key="17">
    <source>
        <dbReference type="EMBL" id="ANO53120.1"/>
    </source>
</evidence>
<dbReference type="InterPro" id="IPR046884">
    <property type="entry name" value="MnmA-like_central"/>
</dbReference>
<evidence type="ECO:0000256" key="10">
    <source>
        <dbReference type="ARBA" id="ARBA00022840"/>
    </source>
</evidence>
<proteinExistence type="inferred from homology"/>
<feature type="binding site" evidence="14">
    <location>
        <position position="42"/>
    </location>
    <ligand>
        <name>ATP</name>
        <dbReference type="ChEBI" id="CHEBI:30616"/>
    </ligand>
</feature>
<gene>
    <name evidence="14" type="primary">mnmA</name>
    <name evidence="17" type="ORF">BA177_08895</name>
</gene>
<name>A0A193LKN2_9GAMM</name>
<feature type="domain" description="tRNA-specific 2-thiouridylase MnmA-like C-terminal" evidence="15">
    <location>
        <begin position="287"/>
        <end position="364"/>
    </location>
</feature>
<keyword evidence="9 14" id="KW-0547">Nucleotide-binding</keyword>
<keyword evidence="11 14" id="KW-0694">RNA-binding</keyword>
<comment type="caution">
    <text evidence="14">Lacks conserved residue(s) required for the propagation of feature annotation.</text>
</comment>
<dbReference type="EC" id="2.8.1.13" evidence="3 14"/>
<dbReference type="AlphaFoldDB" id="A0A193LKN2"/>
<feature type="active site" description="Nucleophile" evidence="14">
    <location>
        <position position="105"/>
    </location>
</feature>
<evidence type="ECO:0000256" key="4">
    <source>
        <dbReference type="ARBA" id="ARBA00013805"/>
    </source>
</evidence>
<dbReference type="KEGG" id="woc:BA177_08895"/>
<keyword evidence="7 14" id="KW-0808">Transferase</keyword>
<keyword evidence="8 14" id="KW-0819">tRNA processing</keyword>
<dbReference type="Gene3D" id="2.30.30.280">
    <property type="entry name" value="Adenine nucleotide alpha hydrolases-like domains"/>
    <property type="match status" value="1"/>
</dbReference>
<keyword evidence="6 14" id="KW-0820">tRNA-binding</keyword>
<keyword evidence="12" id="KW-1015">Disulfide bond</keyword>
<dbReference type="FunFam" id="3.40.50.620:FF:000004">
    <property type="entry name" value="tRNA-specific 2-thiouridylase MnmA"/>
    <property type="match status" value="1"/>
</dbReference>
<evidence type="ECO:0000256" key="6">
    <source>
        <dbReference type="ARBA" id="ARBA00022555"/>
    </source>
</evidence>